<protein>
    <submittedName>
        <fullName evidence="12">CRISPR-associated helicase/endonuclease Cas3</fullName>
    </submittedName>
</protein>
<dbReference type="SMART" id="SM00487">
    <property type="entry name" value="DEXDc"/>
    <property type="match status" value="1"/>
</dbReference>
<evidence type="ECO:0000256" key="2">
    <source>
        <dbReference type="ARBA" id="ARBA00009046"/>
    </source>
</evidence>
<keyword evidence="13" id="KW-1185">Reference proteome</keyword>
<dbReference type="InterPro" id="IPR011545">
    <property type="entry name" value="DEAD/DEAH_box_helicase_dom"/>
</dbReference>
<dbReference type="InterPro" id="IPR006474">
    <property type="entry name" value="Helicase_Cas3_CRISPR-ass_core"/>
</dbReference>
<accession>A0ABS3M8M9</accession>
<evidence type="ECO:0000256" key="5">
    <source>
        <dbReference type="ARBA" id="ARBA00022741"/>
    </source>
</evidence>
<dbReference type="PROSITE" id="PS51192">
    <property type="entry name" value="HELICASE_ATP_BIND_1"/>
    <property type="match status" value="1"/>
</dbReference>
<dbReference type="Proteomes" id="UP000664265">
    <property type="component" value="Unassembled WGS sequence"/>
</dbReference>
<keyword evidence="8" id="KW-0067">ATP-binding</keyword>
<comment type="similarity">
    <text evidence="2">In the central section; belongs to the CRISPR-associated helicase Cas3 family.</text>
</comment>
<dbReference type="PANTHER" id="PTHR47959:SF16">
    <property type="entry name" value="CRISPR-ASSOCIATED NUCLEASE_HELICASE CAS3-RELATED"/>
    <property type="match status" value="1"/>
</dbReference>
<comment type="similarity">
    <text evidence="1">In the N-terminal section; belongs to the CRISPR-associated nuclease Cas3-HD family.</text>
</comment>
<evidence type="ECO:0000256" key="3">
    <source>
        <dbReference type="ARBA" id="ARBA00022722"/>
    </source>
</evidence>
<keyword evidence="7" id="KW-0347">Helicase</keyword>
<evidence type="ECO:0000256" key="9">
    <source>
        <dbReference type="ARBA" id="ARBA00023118"/>
    </source>
</evidence>
<feature type="domain" description="HD Cas3-type" evidence="11">
    <location>
        <begin position="9"/>
        <end position="197"/>
    </location>
</feature>
<evidence type="ECO:0000256" key="1">
    <source>
        <dbReference type="ARBA" id="ARBA00006847"/>
    </source>
</evidence>
<evidence type="ECO:0000313" key="12">
    <source>
        <dbReference type="EMBL" id="MBO1364475.1"/>
    </source>
</evidence>
<dbReference type="PROSITE" id="PS51643">
    <property type="entry name" value="HD_CAS3"/>
    <property type="match status" value="1"/>
</dbReference>
<comment type="caution">
    <text evidence="12">The sequence shown here is derived from an EMBL/GenBank/DDBJ whole genome shotgun (WGS) entry which is preliminary data.</text>
</comment>
<evidence type="ECO:0000313" key="13">
    <source>
        <dbReference type="Proteomes" id="UP000664265"/>
    </source>
</evidence>
<dbReference type="NCBIfam" id="TIGR01596">
    <property type="entry name" value="cas3_HD"/>
    <property type="match status" value="1"/>
</dbReference>
<proteinExistence type="inferred from homology"/>
<keyword evidence="3" id="KW-0540">Nuclease</keyword>
<evidence type="ECO:0000256" key="4">
    <source>
        <dbReference type="ARBA" id="ARBA00022723"/>
    </source>
</evidence>
<dbReference type="PANTHER" id="PTHR47959">
    <property type="entry name" value="ATP-DEPENDENT RNA HELICASE RHLE-RELATED"/>
    <property type="match status" value="1"/>
</dbReference>
<evidence type="ECO:0000256" key="8">
    <source>
        <dbReference type="ARBA" id="ARBA00022840"/>
    </source>
</evidence>
<reference evidence="12 13" key="1">
    <citation type="submission" date="2021-01" db="EMBL/GenBank/DDBJ databases">
        <title>Prevotella A2931 sp. nov.</title>
        <authorList>
            <person name="Buhl M."/>
            <person name="Oberhettinger P."/>
        </authorList>
    </citation>
    <scope>NUCLEOTIDE SEQUENCE [LARGE SCALE GENOMIC DNA]</scope>
    <source>
        <strain evidence="12 13">A2931</strain>
    </source>
</reference>
<keyword evidence="6" id="KW-0378">Hydrolase</keyword>
<keyword evidence="4" id="KW-0479">Metal-binding</keyword>
<gene>
    <name evidence="12" type="ORF">JHU38_12010</name>
</gene>
<dbReference type="InterPro" id="IPR050079">
    <property type="entry name" value="DEAD_box_RNA_helicase"/>
</dbReference>
<evidence type="ECO:0000256" key="7">
    <source>
        <dbReference type="ARBA" id="ARBA00022806"/>
    </source>
</evidence>
<dbReference type="InterPro" id="IPR054712">
    <property type="entry name" value="Cas3-like_dom"/>
</dbReference>
<keyword evidence="9" id="KW-0051">Antiviral defense</keyword>
<dbReference type="Gene3D" id="1.10.3210.30">
    <property type="match status" value="1"/>
</dbReference>
<dbReference type="InterPro" id="IPR038257">
    <property type="entry name" value="CRISPR-assoc_Cas3_HD_sf"/>
</dbReference>
<dbReference type="Pfam" id="PF22590">
    <property type="entry name" value="Cas3-like_C_2"/>
    <property type="match status" value="1"/>
</dbReference>
<dbReference type="Pfam" id="PF00270">
    <property type="entry name" value="DEAD"/>
    <property type="match status" value="1"/>
</dbReference>
<name>A0ABS3M8M9_9BACT</name>
<sequence>MSICKKVLAKPSGITLEQHTTDVVSEAMSICDSLPATCDKYQKIVGKDLRKRIEISALYHDIGKENIKWQTACQADYVDYCRWREEHSEVTAKDIADYLFHEGGKHLRACGIRHELVSLEKKMQYIPMPVSVAIAAHHTKLGLSFKDRWIQEGHKDIWNKIESVSNEIIESEDLNRVAASAYEYDGVRGMLQLADHRASAKEDGESLPVITPFEYVFPFSEKRGIQKLVEEHWKEELLLVRAPTGAGKTDASLLWALKQIENKRADRLIIAMPTRFTSNALSVNVSKTLSATGLYHSSAWFAKYNNNVENGSSSLAYALKELDMARLLETPITVCTIDHLLMSLTLTREDHHLINFNMANSCLVIDEADFYDDFTQANINFLLTILSYWHVPVLIMSASLPESVIRSYKKTGYHVTDILEDKSDYNRVRFAIESIFDYNILSDLDRVIEKAIESGNAIFYMNTVDNAIKLYRYVVKKVEDGGSRLPILLYHSRFTELDKLNKENQLLSALGKDAWQNGMAGGIAILTQIGEMSINISADMMVSEICPIDRLTQRAGRLCRFDAKKIGQLYVVCPQKKSNLYPAPYGSYDRKDKIWKSCSALDKTVSSLVTGEYSMNILINILNSVYNDKIPFTIKARDNAETLRSYFIYNWLIRPREKTDKEDIDTNFWKSRDIEVQSFVFVREPSYPSFRNYSSFYKFKLENAIELPLYLVDKGRKLHRIDTKSIKIGEYNIENIDVVRDGFYLDDIGVNLIDEEGDVFL</sequence>
<dbReference type="NCBIfam" id="TIGR01587">
    <property type="entry name" value="cas3_core"/>
    <property type="match status" value="1"/>
</dbReference>
<dbReference type="Gene3D" id="3.40.50.300">
    <property type="entry name" value="P-loop containing nucleotide triphosphate hydrolases"/>
    <property type="match status" value="2"/>
</dbReference>
<evidence type="ECO:0000259" key="11">
    <source>
        <dbReference type="PROSITE" id="PS51643"/>
    </source>
</evidence>
<dbReference type="SUPFAM" id="SSF52540">
    <property type="entry name" value="P-loop containing nucleoside triphosphate hydrolases"/>
    <property type="match status" value="1"/>
</dbReference>
<dbReference type="CDD" id="cd09641">
    <property type="entry name" value="Cas3''_I"/>
    <property type="match status" value="1"/>
</dbReference>
<feature type="domain" description="Helicase ATP-binding" evidence="10">
    <location>
        <begin position="229"/>
        <end position="418"/>
    </location>
</feature>
<dbReference type="InterPro" id="IPR006483">
    <property type="entry name" value="CRISPR-assoc_Cas3_HD"/>
</dbReference>
<organism evidence="12 13">
    <name type="scientific">Prevotella illustrans</name>
    <dbReference type="NCBI Taxonomy" id="2800387"/>
    <lineage>
        <taxon>Bacteria</taxon>
        <taxon>Pseudomonadati</taxon>
        <taxon>Bacteroidota</taxon>
        <taxon>Bacteroidia</taxon>
        <taxon>Bacteroidales</taxon>
        <taxon>Prevotellaceae</taxon>
        <taxon>Prevotella</taxon>
    </lineage>
</organism>
<evidence type="ECO:0000259" key="10">
    <source>
        <dbReference type="PROSITE" id="PS51192"/>
    </source>
</evidence>
<dbReference type="EMBL" id="JAERMS010000067">
    <property type="protein sequence ID" value="MBO1364475.1"/>
    <property type="molecule type" value="Genomic_DNA"/>
</dbReference>
<evidence type="ECO:0000256" key="6">
    <source>
        <dbReference type="ARBA" id="ARBA00022801"/>
    </source>
</evidence>
<keyword evidence="5" id="KW-0547">Nucleotide-binding</keyword>
<dbReference type="InterPro" id="IPR014001">
    <property type="entry name" value="Helicase_ATP-bd"/>
</dbReference>
<dbReference type="InterPro" id="IPR027417">
    <property type="entry name" value="P-loop_NTPase"/>
</dbReference>